<dbReference type="EMBL" id="CAJVPM010010845">
    <property type="protein sequence ID" value="CAG8576721.1"/>
    <property type="molecule type" value="Genomic_DNA"/>
</dbReference>
<gene>
    <name evidence="1" type="ORF">SCALOS_LOCUS6048</name>
</gene>
<proteinExistence type="predicted"/>
<protein>
    <submittedName>
        <fullName evidence="1">7827_t:CDS:1</fullName>
    </submittedName>
</protein>
<sequence length="266" mass="29639">MEIRTNNRRLNESKHLRRKVVFVDPDDAEAPHWWPALVVPRKEIEIFKQKMDSDVQYPSDGESLVCYFEDGSYSIVPEKDQKPFDPKVEPYTTYMEGPNSEAFQKDKAVTLATLYFEKGMVPPVFKWIRNEDTSGGNVGIGVPGTNGNNLSDGPNTGDEGSTTNIKKHVRKESNNNVQDQTNANKKEASGNAKRENNNGSQRKDSISGPNKKNLGPTTFLSITRTTKTKLPNSSNFTKQYLNTPTISSFIPTTQIQTSTSSVATTN</sequence>
<accession>A0ACA9M8V3</accession>
<keyword evidence="2" id="KW-1185">Reference proteome</keyword>
<evidence type="ECO:0000313" key="2">
    <source>
        <dbReference type="Proteomes" id="UP000789860"/>
    </source>
</evidence>
<organism evidence="1 2">
    <name type="scientific">Scutellospora calospora</name>
    <dbReference type="NCBI Taxonomy" id="85575"/>
    <lineage>
        <taxon>Eukaryota</taxon>
        <taxon>Fungi</taxon>
        <taxon>Fungi incertae sedis</taxon>
        <taxon>Mucoromycota</taxon>
        <taxon>Glomeromycotina</taxon>
        <taxon>Glomeromycetes</taxon>
        <taxon>Diversisporales</taxon>
        <taxon>Gigasporaceae</taxon>
        <taxon>Scutellospora</taxon>
    </lineage>
</organism>
<name>A0ACA9M8V3_9GLOM</name>
<dbReference type="Proteomes" id="UP000789860">
    <property type="component" value="Unassembled WGS sequence"/>
</dbReference>
<feature type="non-terminal residue" evidence="1">
    <location>
        <position position="266"/>
    </location>
</feature>
<comment type="caution">
    <text evidence="1">The sequence shown here is derived from an EMBL/GenBank/DDBJ whole genome shotgun (WGS) entry which is preliminary data.</text>
</comment>
<evidence type="ECO:0000313" key="1">
    <source>
        <dbReference type="EMBL" id="CAG8576721.1"/>
    </source>
</evidence>
<reference evidence="1" key="1">
    <citation type="submission" date="2021-06" db="EMBL/GenBank/DDBJ databases">
        <authorList>
            <person name="Kallberg Y."/>
            <person name="Tangrot J."/>
            <person name="Rosling A."/>
        </authorList>
    </citation>
    <scope>NUCLEOTIDE SEQUENCE</scope>
    <source>
        <strain evidence="1">AU212A</strain>
    </source>
</reference>